<reference evidence="3" key="2">
    <citation type="submission" date="2023-02" db="EMBL/GenBank/DDBJ databases">
        <authorList>
            <person name="Swenson N.G."/>
            <person name="Wegrzyn J.L."/>
            <person name="Mcevoy S.L."/>
        </authorList>
    </citation>
    <scope>NUCLEOTIDE SEQUENCE</scope>
    <source>
        <strain evidence="3">91603</strain>
        <tissue evidence="3">Leaf</tissue>
    </source>
</reference>
<dbReference type="PANTHER" id="PTHR37610">
    <property type="entry name" value="CCHC-TYPE DOMAIN-CONTAINING PROTEIN"/>
    <property type="match status" value="1"/>
</dbReference>
<evidence type="ECO:0000313" key="3">
    <source>
        <dbReference type="EMBL" id="KAI9176718.1"/>
    </source>
</evidence>
<feature type="region of interest" description="Disordered" evidence="1">
    <location>
        <begin position="1"/>
        <end position="36"/>
    </location>
</feature>
<protein>
    <recommendedName>
        <fullName evidence="2">Retrotransposon Copia-like N-terminal domain-containing protein</fullName>
    </recommendedName>
</protein>
<comment type="caution">
    <text evidence="3">The sequence shown here is derived from an EMBL/GenBank/DDBJ whole genome shotgun (WGS) entry which is preliminary data.</text>
</comment>
<evidence type="ECO:0000256" key="1">
    <source>
        <dbReference type="SAM" id="MobiDB-lite"/>
    </source>
</evidence>
<dbReference type="PANTHER" id="PTHR37610:SF100">
    <property type="entry name" value="COPIA-LIKE POLYPROTEIN_RETROTRANSPOSON"/>
    <property type="match status" value="1"/>
</dbReference>
<sequence length="100" mass="10712">MANDQAPLEKTPSASGTSKSAEIAASSTTKSAEFSTDVLKVDTSNPYFTHHSDHPGLVLISKPLTGDNYSTWKRAMTLALNSKKKLGFVNGSIKTPSERN</sequence>
<keyword evidence="4" id="KW-1185">Reference proteome</keyword>
<feature type="compositionally biased region" description="Polar residues" evidence="1">
    <location>
        <begin position="12"/>
        <end position="34"/>
    </location>
</feature>
<dbReference type="Proteomes" id="UP001064489">
    <property type="component" value="Chromosome 5"/>
</dbReference>
<dbReference type="EMBL" id="JAJSOW010000102">
    <property type="protein sequence ID" value="KAI9176718.1"/>
    <property type="molecule type" value="Genomic_DNA"/>
</dbReference>
<proteinExistence type="predicted"/>
<dbReference type="AlphaFoldDB" id="A0AAD5ITZ6"/>
<evidence type="ECO:0000313" key="4">
    <source>
        <dbReference type="Proteomes" id="UP001064489"/>
    </source>
</evidence>
<accession>A0AAD5ITZ6</accession>
<feature type="domain" description="Retrotransposon Copia-like N-terminal" evidence="2">
    <location>
        <begin position="50"/>
        <end position="96"/>
    </location>
</feature>
<reference evidence="3" key="1">
    <citation type="journal article" date="2022" name="Plant J.">
        <title>Strategies of tolerance reflected in two North American maple genomes.</title>
        <authorList>
            <person name="McEvoy S.L."/>
            <person name="Sezen U.U."/>
            <person name="Trouern-Trend A."/>
            <person name="McMahon S.M."/>
            <person name="Schaberg P.G."/>
            <person name="Yang J."/>
            <person name="Wegrzyn J.L."/>
            <person name="Swenson N.G."/>
        </authorList>
    </citation>
    <scope>NUCLEOTIDE SEQUENCE</scope>
    <source>
        <strain evidence="3">91603</strain>
    </source>
</reference>
<evidence type="ECO:0000259" key="2">
    <source>
        <dbReference type="Pfam" id="PF14244"/>
    </source>
</evidence>
<dbReference type="InterPro" id="IPR029472">
    <property type="entry name" value="Copia-like_N"/>
</dbReference>
<name>A0AAD5ITZ6_ACENE</name>
<organism evidence="3 4">
    <name type="scientific">Acer negundo</name>
    <name type="common">Box elder</name>
    <dbReference type="NCBI Taxonomy" id="4023"/>
    <lineage>
        <taxon>Eukaryota</taxon>
        <taxon>Viridiplantae</taxon>
        <taxon>Streptophyta</taxon>
        <taxon>Embryophyta</taxon>
        <taxon>Tracheophyta</taxon>
        <taxon>Spermatophyta</taxon>
        <taxon>Magnoliopsida</taxon>
        <taxon>eudicotyledons</taxon>
        <taxon>Gunneridae</taxon>
        <taxon>Pentapetalae</taxon>
        <taxon>rosids</taxon>
        <taxon>malvids</taxon>
        <taxon>Sapindales</taxon>
        <taxon>Sapindaceae</taxon>
        <taxon>Hippocastanoideae</taxon>
        <taxon>Acereae</taxon>
        <taxon>Acer</taxon>
    </lineage>
</organism>
<dbReference type="Pfam" id="PF14244">
    <property type="entry name" value="Retrotran_gag_3"/>
    <property type="match status" value="1"/>
</dbReference>
<gene>
    <name evidence="3" type="ORF">LWI28_006340</name>
</gene>